<keyword evidence="4" id="KW-1185">Reference proteome</keyword>
<dbReference type="EMBL" id="LXPE01000013">
    <property type="protein sequence ID" value="OBA26838.1"/>
    <property type="molecule type" value="Genomic_DNA"/>
</dbReference>
<keyword evidence="1" id="KW-0812">Transmembrane</keyword>
<organism evidence="3 4">
    <name type="scientific">Hanseniaspora valbyensis NRRL Y-1626</name>
    <dbReference type="NCBI Taxonomy" id="766949"/>
    <lineage>
        <taxon>Eukaryota</taxon>
        <taxon>Fungi</taxon>
        <taxon>Dikarya</taxon>
        <taxon>Ascomycota</taxon>
        <taxon>Saccharomycotina</taxon>
        <taxon>Saccharomycetes</taxon>
        <taxon>Saccharomycodales</taxon>
        <taxon>Saccharomycodaceae</taxon>
        <taxon>Hanseniaspora</taxon>
    </lineage>
</organism>
<evidence type="ECO:0008006" key="5">
    <source>
        <dbReference type="Google" id="ProtNLM"/>
    </source>
</evidence>
<keyword evidence="2" id="KW-0732">Signal</keyword>
<feature type="chain" id="PRO_5008598703" description="GOLD domain-containing protein" evidence="2">
    <location>
        <begin position="22"/>
        <end position="306"/>
    </location>
</feature>
<name>A0A1B7TDR1_9ASCO</name>
<evidence type="ECO:0000256" key="2">
    <source>
        <dbReference type="SAM" id="SignalP"/>
    </source>
</evidence>
<dbReference type="Proteomes" id="UP000092321">
    <property type="component" value="Unassembled WGS sequence"/>
</dbReference>
<accession>A0A1B7TDR1</accession>
<feature type="signal peptide" evidence="2">
    <location>
        <begin position="1"/>
        <end position="21"/>
    </location>
</feature>
<keyword evidence="1" id="KW-1133">Transmembrane helix</keyword>
<gene>
    <name evidence="3" type="ORF">HANVADRAFT_2479</name>
</gene>
<dbReference type="AlphaFoldDB" id="A0A1B7TDR1"/>
<evidence type="ECO:0000256" key="1">
    <source>
        <dbReference type="SAM" id="Phobius"/>
    </source>
</evidence>
<proteinExistence type="predicted"/>
<comment type="caution">
    <text evidence="3">The sequence shown here is derived from an EMBL/GenBank/DDBJ whole genome shotgun (WGS) entry which is preliminary data.</text>
</comment>
<keyword evidence="1" id="KW-0472">Membrane</keyword>
<evidence type="ECO:0000313" key="4">
    <source>
        <dbReference type="Proteomes" id="UP000092321"/>
    </source>
</evidence>
<protein>
    <recommendedName>
        <fullName evidence="5">GOLD domain-containing protein</fullName>
    </recommendedName>
</protein>
<feature type="transmembrane region" description="Helical" evidence="1">
    <location>
        <begin position="275"/>
        <end position="298"/>
    </location>
</feature>
<sequence>MLLKLLIKKCLLLLFFPPILNKCEEEEEVKKITAIDNIKHINKNIQSLEFKLHATPKNNLVLTKQNLNTYTVLLSLPTGNIDKNDTLYGLYFDLDLQNELFDVNTHSKFKNNKQQNGQYIALKVEIVNFNTDKNNNNETFLLFKDDKITIQNDFYRCFTTIQSSLLKNNNNKLKITVFTYFTNFSWSFKVFDKIITISDITLFPMTIEKETNKLYNSQNYSINNDYNSIQGHNYNILMKFFVENELNLNFETDITKSLSIEYLKRNLNENILNCITYGFITAYMAFIISQLYLLYFILKQNVFINK</sequence>
<evidence type="ECO:0000313" key="3">
    <source>
        <dbReference type="EMBL" id="OBA26838.1"/>
    </source>
</evidence>
<reference evidence="4" key="1">
    <citation type="journal article" date="2016" name="Proc. Natl. Acad. Sci. U.S.A.">
        <title>Comparative genomics of biotechnologically important yeasts.</title>
        <authorList>
            <person name="Riley R."/>
            <person name="Haridas S."/>
            <person name="Wolfe K.H."/>
            <person name="Lopes M.R."/>
            <person name="Hittinger C.T."/>
            <person name="Goeker M."/>
            <person name="Salamov A.A."/>
            <person name="Wisecaver J.H."/>
            <person name="Long T.M."/>
            <person name="Calvey C.H."/>
            <person name="Aerts A.L."/>
            <person name="Barry K.W."/>
            <person name="Choi C."/>
            <person name="Clum A."/>
            <person name="Coughlan A.Y."/>
            <person name="Deshpande S."/>
            <person name="Douglass A.P."/>
            <person name="Hanson S.J."/>
            <person name="Klenk H.-P."/>
            <person name="LaButti K.M."/>
            <person name="Lapidus A."/>
            <person name="Lindquist E.A."/>
            <person name="Lipzen A.M."/>
            <person name="Meier-Kolthoff J.P."/>
            <person name="Ohm R.A."/>
            <person name="Otillar R.P."/>
            <person name="Pangilinan J.L."/>
            <person name="Peng Y."/>
            <person name="Rokas A."/>
            <person name="Rosa C.A."/>
            <person name="Scheuner C."/>
            <person name="Sibirny A.A."/>
            <person name="Slot J.C."/>
            <person name="Stielow J.B."/>
            <person name="Sun H."/>
            <person name="Kurtzman C.P."/>
            <person name="Blackwell M."/>
            <person name="Grigoriev I.V."/>
            <person name="Jeffries T.W."/>
        </authorList>
    </citation>
    <scope>NUCLEOTIDE SEQUENCE [LARGE SCALE GENOMIC DNA]</scope>
    <source>
        <strain evidence="4">NRRL Y-1626</strain>
    </source>
</reference>